<sequence length="181" mass="19730">MSAAIATANFPAAPPLPPPTSDMVMATPDMFRAELPGSFRTLPGFDASEIRESDLGALAAGDARVTIMRSKPGYKWVGSPWHMHHFGYSVTYIIKGWADFEFEGIGAVRLGAGTVMHQPAMNRHREGEASEDFEGVVFHAPKVFGTTVFLYDEEAGLYREHYSAAVADDEEFGKSLAVEKS</sequence>
<dbReference type="RefSeq" id="WP_154754840.1">
    <property type="nucleotide sequence ID" value="NZ_WMBA01000001.1"/>
</dbReference>
<dbReference type="AlphaFoldDB" id="A0A6N7YKP9"/>
<evidence type="ECO:0000313" key="2">
    <source>
        <dbReference type="Proteomes" id="UP000440096"/>
    </source>
</evidence>
<organism evidence="1 2">
    <name type="scientific">Amycolatopsis pithecellobii</name>
    <dbReference type="NCBI Taxonomy" id="664692"/>
    <lineage>
        <taxon>Bacteria</taxon>
        <taxon>Bacillati</taxon>
        <taxon>Actinomycetota</taxon>
        <taxon>Actinomycetes</taxon>
        <taxon>Pseudonocardiales</taxon>
        <taxon>Pseudonocardiaceae</taxon>
        <taxon>Amycolatopsis</taxon>
    </lineage>
</organism>
<proteinExistence type="predicted"/>
<dbReference type="EMBL" id="WMBA01000001">
    <property type="protein sequence ID" value="MTD52592.1"/>
    <property type="molecule type" value="Genomic_DNA"/>
</dbReference>
<dbReference type="SUPFAM" id="SSF51182">
    <property type="entry name" value="RmlC-like cupins"/>
    <property type="match status" value="1"/>
</dbReference>
<dbReference type="Proteomes" id="UP000440096">
    <property type="component" value="Unassembled WGS sequence"/>
</dbReference>
<comment type="caution">
    <text evidence="1">The sequence shown here is derived from an EMBL/GenBank/DDBJ whole genome shotgun (WGS) entry which is preliminary data.</text>
</comment>
<accession>A0A6N7YKP9</accession>
<reference evidence="1 2" key="1">
    <citation type="submission" date="2019-11" db="EMBL/GenBank/DDBJ databases">
        <title>Draft genome of Amycolatopsis RM579.</title>
        <authorList>
            <person name="Duangmal K."/>
            <person name="Mingma R."/>
        </authorList>
    </citation>
    <scope>NUCLEOTIDE SEQUENCE [LARGE SCALE GENOMIC DNA]</scope>
    <source>
        <strain evidence="1 2">RM579</strain>
    </source>
</reference>
<gene>
    <name evidence="1" type="ORF">GKO32_01135</name>
</gene>
<dbReference type="Gene3D" id="2.60.120.10">
    <property type="entry name" value="Jelly Rolls"/>
    <property type="match status" value="1"/>
</dbReference>
<dbReference type="OrthoDB" id="6920500at2"/>
<evidence type="ECO:0000313" key="1">
    <source>
        <dbReference type="EMBL" id="MTD52592.1"/>
    </source>
</evidence>
<keyword evidence="2" id="KW-1185">Reference proteome</keyword>
<name>A0A6N7YKP9_9PSEU</name>
<protein>
    <recommendedName>
        <fullName evidence="3">Cupin domain-containing protein</fullName>
    </recommendedName>
</protein>
<dbReference type="InterPro" id="IPR014710">
    <property type="entry name" value="RmlC-like_jellyroll"/>
</dbReference>
<evidence type="ECO:0008006" key="3">
    <source>
        <dbReference type="Google" id="ProtNLM"/>
    </source>
</evidence>
<dbReference type="InterPro" id="IPR011051">
    <property type="entry name" value="RmlC_Cupin_sf"/>
</dbReference>